<dbReference type="Gene3D" id="3.30.1950.10">
    <property type="entry name" value="wza like domain"/>
    <property type="match status" value="1"/>
</dbReference>
<feature type="domain" description="Polysaccharide export protein N-terminal" evidence="3">
    <location>
        <begin position="39"/>
        <end position="124"/>
    </location>
</feature>
<dbReference type="GeneID" id="60684749"/>
<dbReference type="Pfam" id="PF25994">
    <property type="entry name" value="HH_AprE"/>
    <property type="match status" value="1"/>
</dbReference>
<dbReference type="InterPro" id="IPR058781">
    <property type="entry name" value="HH_AprE-like"/>
</dbReference>
<evidence type="ECO:0000259" key="4">
    <source>
        <dbReference type="Pfam" id="PF10531"/>
    </source>
</evidence>
<dbReference type="Gene3D" id="3.10.560.10">
    <property type="entry name" value="Outer membrane lipoprotein wza domain like"/>
    <property type="match status" value="1"/>
</dbReference>
<reference evidence="6 7" key="1">
    <citation type="submission" date="2018-08" db="EMBL/GenBank/DDBJ databases">
        <title>Genome sequencing of Agrobacterium vitis strain ICMP 10754.</title>
        <authorList>
            <person name="Visnovsky S.B."/>
            <person name="Pitman A.R."/>
        </authorList>
    </citation>
    <scope>NUCLEOTIDE SEQUENCE [LARGE SCALE GENOMIC DNA]</scope>
    <source>
        <strain evidence="6 7">ICMP 10754</strain>
    </source>
</reference>
<dbReference type="Pfam" id="PF10531">
    <property type="entry name" value="SLBB"/>
    <property type="match status" value="1"/>
</dbReference>
<feature type="domain" description="AprE-like long alpha-helical hairpin" evidence="5">
    <location>
        <begin position="181"/>
        <end position="360"/>
    </location>
</feature>
<evidence type="ECO:0000256" key="2">
    <source>
        <dbReference type="SAM" id="SignalP"/>
    </source>
</evidence>
<name>A0A368NIU3_AGRVI</name>
<evidence type="ECO:0000259" key="5">
    <source>
        <dbReference type="Pfam" id="PF25994"/>
    </source>
</evidence>
<dbReference type="PANTHER" id="PTHR33619">
    <property type="entry name" value="POLYSACCHARIDE EXPORT PROTEIN GFCE-RELATED"/>
    <property type="match status" value="1"/>
</dbReference>
<feature type="signal peptide" evidence="2">
    <location>
        <begin position="1"/>
        <end position="39"/>
    </location>
</feature>
<dbReference type="Pfam" id="PF02563">
    <property type="entry name" value="Poly_export"/>
    <property type="match status" value="1"/>
</dbReference>
<sequence length="427" mass="46006">MKAYGFAGGFRSSTRSITTLNVAALALCLSLAAPGLALADDYRLGVMDKIRVRVAEWQTAEGAVRDWAAVSGDYSVGAAGQVSLPFIGELPASGKTTAEVADEIGKKMQQLFGLSDRPSASVEISEYRPVYMAGAVQSPGEYPYAPGMTVLKALSVAGGLKRADAGQRFARDFLQAQGDGAVLVSQRNRLLVRRVRVLAEMNEKETIEIPEELKSIPDINQLVESEAALMNSQTAKLKVQLSSLADLKTLLAAEIEALGKKSETQTRQLTMVQEDRDKVNSLSEQGLALSSRRLAVEQQVSDLQSALLDIDTNTLKAKQDLNKAQQDETTTRNDWDAQLAQELQDTEAELDQIALKLSTSRGLMAESLLQSSESASAKNADGEANVTYSIVREKDGKPTEIAVDENTSVTPGDVIKVTVKLSQPAMR</sequence>
<gene>
    <name evidence="6" type="ORF">DXT89_22815</name>
</gene>
<dbReference type="RefSeq" id="WP_060716819.1">
    <property type="nucleotide sequence ID" value="NZ_CP055265.1"/>
</dbReference>
<dbReference type="InterPro" id="IPR019554">
    <property type="entry name" value="Soluble_ligand-bd"/>
</dbReference>
<accession>A0A368NIU3</accession>
<evidence type="ECO:0000256" key="1">
    <source>
        <dbReference type="ARBA" id="ARBA00022729"/>
    </source>
</evidence>
<keyword evidence="1 2" id="KW-0732">Signal</keyword>
<evidence type="ECO:0000313" key="6">
    <source>
        <dbReference type="EMBL" id="KAA3521998.1"/>
    </source>
</evidence>
<dbReference type="InterPro" id="IPR003715">
    <property type="entry name" value="Poly_export_N"/>
</dbReference>
<feature type="domain" description="Soluble ligand binding" evidence="4">
    <location>
        <begin position="130"/>
        <end position="165"/>
    </location>
</feature>
<proteinExistence type="predicted"/>
<dbReference type="AlphaFoldDB" id="A0A368NIU3"/>
<dbReference type="OrthoDB" id="9798876at2"/>
<dbReference type="GO" id="GO:0015159">
    <property type="term" value="F:polysaccharide transmembrane transporter activity"/>
    <property type="evidence" value="ECO:0007669"/>
    <property type="project" value="InterPro"/>
</dbReference>
<dbReference type="Proteomes" id="UP000436911">
    <property type="component" value="Unassembled WGS sequence"/>
</dbReference>
<protein>
    <submittedName>
        <fullName evidence="6">Sugar ABC transporter substrate-binding protein</fullName>
    </submittedName>
</protein>
<evidence type="ECO:0000259" key="3">
    <source>
        <dbReference type="Pfam" id="PF02563"/>
    </source>
</evidence>
<dbReference type="InterPro" id="IPR049712">
    <property type="entry name" value="Poly_export"/>
</dbReference>
<organism evidence="6 7">
    <name type="scientific">Agrobacterium vitis</name>
    <name type="common">Rhizobium vitis</name>
    <dbReference type="NCBI Taxonomy" id="373"/>
    <lineage>
        <taxon>Bacteria</taxon>
        <taxon>Pseudomonadati</taxon>
        <taxon>Pseudomonadota</taxon>
        <taxon>Alphaproteobacteria</taxon>
        <taxon>Hyphomicrobiales</taxon>
        <taxon>Rhizobiaceae</taxon>
        <taxon>Rhizobium/Agrobacterium group</taxon>
        <taxon>Agrobacterium</taxon>
    </lineage>
</organism>
<comment type="caution">
    <text evidence="6">The sequence shown here is derived from an EMBL/GenBank/DDBJ whole genome shotgun (WGS) entry which is preliminary data.</text>
</comment>
<dbReference type="PANTHER" id="PTHR33619:SF3">
    <property type="entry name" value="POLYSACCHARIDE EXPORT PROTEIN GFCE-RELATED"/>
    <property type="match status" value="1"/>
</dbReference>
<dbReference type="EMBL" id="QUSG01000020">
    <property type="protein sequence ID" value="KAA3521998.1"/>
    <property type="molecule type" value="Genomic_DNA"/>
</dbReference>
<evidence type="ECO:0000313" key="7">
    <source>
        <dbReference type="Proteomes" id="UP000436911"/>
    </source>
</evidence>
<feature type="chain" id="PRO_5030067868" evidence="2">
    <location>
        <begin position="40"/>
        <end position="427"/>
    </location>
</feature>